<keyword evidence="10" id="KW-1185">Reference proteome</keyword>
<evidence type="ECO:0000313" key="9">
    <source>
        <dbReference type="EMBL" id="KNE65380.1"/>
    </source>
</evidence>
<dbReference type="VEuPathDB" id="FungiDB:AMAG_19457"/>
<dbReference type="InterPro" id="IPR051881">
    <property type="entry name" value="Copper_transport_ATOX1-like"/>
</dbReference>
<evidence type="ECO:0000259" key="8">
    <source>
        <dbReference type="PROSITE" id="PS50846"/>
    </source>
</evidence>
<reference evidence="10" key="2">
    <citation type="submission" date="2009-11" db="EMBL/GenBank/DDBJ databases">
        <title>The Genome Sequence of Allomyces macrogynus strain ATCC 38327.</title>
        <authorList>
            <consortium name="The Broad Institute Genome Sequencing Platform"/>
            <person name="Russ C."/>
            <person name="Cuomo C."/>
            <person name="Shea T."/>
            <person name="Young S.K."/>
            <person name="Zeng Q."/>
            <person name="Koehrsen M."/>
            <person name="Haas B."/>
            <person name="Borodovsky M."/>
            <person name="Guigo R."/>
            <person name="Alvarado L."/>
            <person name="Berlin A."/>
            <person name="Borenstein D."/>
            <person name="Chen Z."/>
            <person name="Engels R."/>
            <person name="Freedman E."/>
            <person name="Gellesch M."/>
            <person name="Goldberg J."/>
            <person name="Griggs A."/>
            <person name="Gujja S."/>
            <person name="Heiman D."/>
            <person name="Hepburn T."/>
            <person name="Howarth C."/>
            <person name="Jen D."/>
            <person name="Larson L."/>
            <person name="Lewis B."/>
            <person name="Mehta T."/>
            <person name="Park D."/>
            <person name="Pearson M."/>
            <person name="Roberts A."/>
            <person name="Saif S."/>
            <person name="Shenoy N."/>
            <person name="Sisk P."/>
            <person name="Stolte C."/>
            <person name="Sykes S."/>
            <person name="Walk T."/>
            <person name="White J."/>
            <person name="Yandava C."/>
            <person name="Burger G."/>
            <person name="Gray M.W."/>
            <person name="Holland P.W.H."/>
            <person name="King N."/>
            <person name="Lang F.B.F."/>
            <person name="Roger A.J."/>
            <person name="Ruiz-Trillo I."/>
            <person name="Lander E."/>
            <person name="Nusbaum C."/>
        </authorList>
    </citation>
    <scope>NUCLEOTIDE SEQUENCE [LARGE SCALE GENOMIC DNA]</scope>
    <source>
        <strain evidence="10">ATCC 38327</strain>
    </source>
</reference>
<sequence>MATYTFNVTMTCTGCSGAVERALKRLGGINNLDISLEKQTVVVETDHSLETVFETIKKTGKAVTVAA</sequence>
<dbReference type="EMBL" id="GG745347">
    <property type="protein sequence ID" value="KNE65380.1"/>
    <property type="molecule type" value="Genomic_DNA"/>
</dbReference>
<name>A0A0L0SSL9_ALLM3</name>
<dbReference type="FunFam" id="3.30.70.100:FF:000008">
    <property type="entry name" value="Copper transport protein ATOX1"/>
    <property type="match status" value="1"/>
</dbReference>
<evidence type="ECO:0000256" key="3">
    <source>
        <dbReference type="ARBA" id="ARBA00022796"/>
    </source>
</evidence>
<comment type="similarity">
    <text evidence="7">Belongs to the ATX1 family.</text>
</comment>
<proteinExistence type="inferred from homology"/>
<dbReference type="AlphaFoldDB" id="A0A0L0SSL9"/>
<dbReference type="OrthoDB" id="689350at2759"/>
<dbReference type="GO" id="GO:0005829">
    <property type="term" value="C:cytosol"/>
    <property type="evidence" value="ECO:0007669"/>
    <property type="project" value="TreeGrafter"/>
</dbReference>
<dbReference type="STRING" id="578462.A0A0L0SSL9"/>
<feature type="domain" description="HMA" evidence="8">
    <location>
        <begin position="1"/>
        <end position="64"/>
    </location>
</feature>
<dbReference type="eggNOG" id="KOG1603">
    <property type="taxonomic scope" value="Eukaryota"/>
</dbReference>
<dbReference type="PANTHER" id="PTHR46365:SF1">
    <property type="entry name" value="COPPER TRANSPORT PROTEIN ATOX1"/>
    <property type="match status" value="1"/>
</dbReference>
<evidence type="ECO:0000256" key="1">
    <source>
        <dbReference type="ARBA" id="ARBA00022448"/>
    </source>
</evidence>
<accession>A0A0L0SSL9</accession>
<evidence type="ECO:0000256" key="6">
    <source>
        <dbReference type="ARBA" id="ARBA00023186"/>
    </source>
</evidence>
<evidence type="ECO:0000256" key="2">
    <source>
        <dbReference type="ARBA" id="ARBA00022723"/>
    </source>
</evidence>
<dbReference type="InterPro" id="IPR006121">
    <property type="entry name" value="HMA_dom"/>
</dbReference>
<keyword evidence="6" id="KW-0143">Chaperone</keyword>
<dbReference type="GO" id="GO:0006825">
    <property type="term" value="P:copper ion transport"/>
    <property type="evidence" value="ECO:0007669"/>
    <property type="project" value="UniProtKB-KW"/>
</dbReference>
<dbReference type="Gene3D" id="3.30.70.100">
    <property type="match status" value="1"/>
</dbReference>
<dbReference type="GO" id="GO:0046872">
    <property type="term" value="F:metal ion binding"/>
    <property type="evidence" value="ECO:0007669"/>
    <property type="project" value="UniProtKB-KW"/>
</dbReference>
<evidence type="ECO:0000256" key="7">
    <source>
        <dbReference type="ARBA" id="ARBA00038171"/>
    </source>
</evidence>
<dbReference type="GO" id="GO:0016531">
    <property type="term" value="F:copper chaperone activity"/>
    <property type="evidence" value="ECO:0007669"/>
    <property type="project" value="TreeGrafter"/>
</dbReference>
<dbReference type="PANTHER" id="PTHR46365">
    <property type="entry name" value="COPPER TRANSPORT PROTEIN ATOX1"/>
    <property type="match status" value="1"/>
</dbReference>
<gene>
    <name evidence="9" type="ORF">AMAG_19457</name>
</gene>
<organism evidence="9 10">
    <name type="scientific">Allomyces macrogynus (strain ATCC 38327)</name>
    <name type="common">Allomyces javanicus var. macrogynus</name>
    <dbReference type="NCBI Taxonomy" id="578462"/>
    <lineage>
        <taxon>Eukaryota</taxon>
        <taxon>Fungi</taxon>
        <taxon>Fungi incertae sedis</taxon>
        <taxon>Blastocladiomycota</taxon>
        <taxon>Blastocladiomycetes</taxon>
        <taxon>Blastocladiales</taxon>
        <taxon>Blastocladiaceae</taxon>
        <taxon>Allomyces</taxon>
    </lineage>
</organism>
<keyword evidence="4" id="KW-0186">Copper</keyword>
<keyword evidence="1" id="KW-0813">Transport</keyword>
<dbReference type="SUPFAM" id="SSF55008">
    <property type="entry name" value="HMA, heavy metal-associated domain"/>
    <property type="match status" value="1"/>
</dbReference>
<dbReference type="OMA" id="YEFDIAM"/>
<dbReference type="PROSITE" id="PS50846">
    <property type="entry name" value="HMA_2"/>
    <property type="match status" value="1"/>
</dbReference>
<dbReference type="Proteomes" id="UP000054350">
    <property type="component" value="Unassembled WGS sequence"/>
</dbReference>
<dbReference type="Pfam" id="PF00403">
    <property type="entry name" value="HMA"/>
    <property type="match status" value="1"/>
</dbReference>
<keyword evidence="2" id="KW-0479">Metal-binding</keyword>
<protein>
    <recommendedName>
        <fullName evidence="8">HMA domain-containing protein</fullName>
    </recommendedName>
</protein>
<dbReference type="PROSITE" id="PS01047">
    <property type="entry name" value="HMA_1"/>
    <property type="match status" value="1"/>
</dbReference>
<keyword evidence="5" id="KW-0406">Ion transport</keyword>
<reference evidence="9 10" key="1">
    <citation type="submission" date="2009-11" db="EMBL/GenBank/DDBJ databases">
        <title>Annotation of Allomyces macrogynus ATCC 38327.</title>
        <authorList>
            <consortium name="The Broad Institute Genome Sequencing Platform"/>
            <person name="Russ C."/>
            <person name="Cuomo C."/>
            <person name="Burger G."/>
            <person name="Gray M.W."/>
            <person name="Holland P.W.H."/>
            <person name="King N."/>
            <person name="Lang F.B.F."/>
            <person name="Roger A.J."/>
            <person name="Ruiz-Trillo I."/>
            <person name="Young S.K."/>
            <person name="Zeng Q."/>
            <person name="Gargeya S."/>
            <person name="Fitzgerald M."/>
            <person name="Haas B."/>
            <person name="Abouelleil A."/>
            <person name="Alvarado L."/>
            <person name="Arachchi H.M."/>
            <person name="Berlin A."/>
            <person name="Chapman S.B."/>
            <person name="Gearin G."/>
            <person name="Goldberg J."/>
            <person name="Griggs A."/>
            <person name="Gujja S."/>
            <person name="Hansen M."/>
            <person name="Heiman D."/>
            <person name="Howarth C."/>
            <person name="Larimer J."/>
            <person name="Lui A."/>
            <person name="MacDonald P.J.P."/>
            <person name="McCowen C."/>
            <person name="Montmayeur A."/>
            <person name="Murphy C."/>
            <person name="Neiman D."/>
            <person name="Pearson M."/>
            <person name="Priest M."/>
            <person name="Roberts A."/>
            <person name="Saif S."/>
            <person name="Shea T."/>
            <person name="Sisk P."/>
            <person name="Stolte C."/>
            <person name="Sykes S."/>
            <person name="Wortman J."/>
            <person name="Nusbaum C."/>
            <person name="Birren B."/>
        </authorList>
    </citation>
    <scope>NUCLEOTIDE SEQUENCE [LARGE SCALE GENOMIC DNA]</scope>
    <source>
        <strain evidence="9 10">ATCC 38327</strain>
    </source>
</reference>
<dbReference type="InterPro" id="IPR036163">
    <property type="entry name" value="HMA_dom_sf"/>
</dbReference>
<dbReference type="InterPro" id="IPR017969">
    <property type="entry name" value="Heavy-metal-associated_CS"/>
</dbReference>
<evidence type="ECO:0000256" key="5">
    <source>
        <dbReference type="ARBA" id="ARBA00023065"/>
    </source>
</evidence>
<keyword evidence="3" id="KW-0187">Copper transport</keyword>
<evidence type="ECO:0000313" key="10">
    <source>
        <dbReference type="Proteomes" id="UP000054350"/>
    </source>
</evidence>
<dbReference type="CDD" id="cd00371">
    <property type="entry name" value="HMA"/>
    <property type="match status" value="1"/>
</dbReference>
<evidence type="ECO:0000256" key="4">
    <source>
        <dbReference type="ARBA" id="ARBA00023008"/>
    </source>
</evidence>